<dbReference type="AlphaFoldDB" id="A0A1D9GGV2"/>
<dbReference type="InterPro" id="IPR009465">
    <property type="entry name" value="Spondin_N"/>
</dbReference>
<organism evidence="2 3">
    <name type="scientific">Marinobacter salinus</name>
    <dbReference type="NCBI Taxonomy" id="1874317"/>
    <lineage>
        <taxon>Bacteria</taxon>
        <taxon>Pseudomonadati</taxon>
        <taxon>Pseudomonadota</taxon>
        <taxon>Gammaproteobacteria</taxon>
        <taxon>Pseudomonadales</taxon>
        <taxon>Marinobacteraceae</taxon>
        <taxon>Marinobacter</taxon>
    </lineage>
</organism>
<dbReference type="OrthoDB" id="5188840at2"/>
<dbReference type="InterPro" id="IPR038678">
    <property type="entry name" value="Spondin_N_sf"/>
</dbReference>
<evidence type="ECO:0008006" key="4">
    <source>
        <dbReference type="Google" id="ProtNLM"/>
    </source>
</evidence>
<evidence type="ECO:0000256" key="1">
    <source>
        <dbReference type="SAM" id="SignalP"/>
    </source>
</evidence>
<dbReference type="RefSeq" id="WP_070964802.1">
    <property type="nucleotide sequence ID" value="NZ_CP017715.1"/>
</dbReference>
<keyword evidence="3" id="KW-1185">Reference proteome</keyword>
<keyword evidence="1" id="KW-0732">Signal</keyword>
<dbReference type="STRING" id="1874317.BKP64_01020"/>
<accession>A0A1D9GGV2</accession>
<dbReference type="Proteomes" id="UP000177445">
    <property type="component" value="Chromosome"/>
</dbReference>
<evidence type="ECO:0000313" key="3">
    <source>
        <dbReference type="Proteomes" id="UP000177445"/>
    </source>
</evidence>
<gene>
    <name evidence="2" type="ORF">BKP64_01020</name>
</gene>
<proteinExistence type="predicted"/>
<dbReference type="NCBIfam" id="NF038123">
    <property type="entry name" value="NF038123_dom"/>
    <property type="match status" value="1"/>
</dbReference>
<name>A0A1D9GGV2_9GAMM</name>
<protein>
    <recommendedName>
        <fullName evidence="4">Spondin domain-containing protein</fullName>
    </recommendedName>
</protein>
<sequence>MFFRKKMLLLLPLAALLAGCDSDNGTLLSSAREYRYQVTITNLTAGQPLSPAAVVLHSPSWQAFTLGDSASVALEKLAEGGDNSDFITAADADSNVLSAASGLGVIVPGASEQITASASVSSGDEVLMTWASMPVNTNDGLAAIGGVDLSDLAVGESTMFLAISYDAGTEANTESADTVPGPAASGLAEGFNAVRDDVRDAVYIHTGVVTQDDGLSTSTLGGRQRWDNPIASVRVERLQ</sequence>
<reference evidence="2 3" key="1">
    <citation type="submission" date="2016-10" db="EMBL/GenBank/DDBJ databases">
        <title>Marinobacter salinus sp. nov., a moderately halophilic bacterium isolated from a tidal flat environment.</title>
        <authorList>
            <person name="Park S.-J."/>
        </authorList>
    </citation>
    <scope>NUCLEOTIDE SEQUENCE [LARGE SCALE GENOMIC DNA]</scope>
    <source>
        <strain evidence="2 3">Hb8</strain>
    </source>
</reference>
<feature type="chain" id="PRO_5009441852" description="Spondin domain-containing protein" evidence="1">
    <location>
        <begin position="21"/>
        <end position="239"/>
    </location>
</feature>
<dbReference type="EMBL" id="CP017715">
    <property type="protein sequence ID" value="AOY86872.1"/>
    <property type="molecule type" value="Genomic_DNA"/>
</dbReference>
<feature type="signal peptide" evidence="1">
    <location>
        <begin position="1"/>
        <end position="20"/>
    </location>
</feature>
<evidence type="ECO:0000313" key="2">
    <source>
        <dbReference type="EMBL" id="AOY86872.1"/>
    </source>
</evidence>
<dbReference type="Gene3D" id="2.60.40.2130">
    <property type="entry name" value="F-spondin domain"/>
    <property type="match status" value="1"/>
</dbReference>
<dbReference type="PROSITE" id="PS51257">
    <property type="entry name" value="PROKAR_LIPOPROTEIN"/>
    <property type="match status" value="1"/>
</dbReference>
<dbReference type="KEGG" id="msq:BKP64_01020"/>